<gene>
    <name evidence="2" type="ORF">pipiens_008681</name>
</gene>
<dbReference type="EMBL" id="JBEHCU010005769">
    <property type="protein sequence ID" value="KAL1398795.1"/>
    <property type="molecule type" value="Genomic_DNA"/>
</dbReference>
<name>A0ABD1DHM7_CULPP</name>
<dbReference type="Pfam" id="PF03372">
    <property type="entry name" value="Exo_endo_phos"/>
    <property type="match status" value="1"/>
</dbReference>
<comment type="caution">
    <text evidence="2">The sequence shown here is derived from an EMBL/GenBank/DDBJ whole genome shotgun (WGS) entry which is preliminary data.</text>
</comment>
<proteinExistence type="predicted"/>
<dbReference type="SUPFAM" id="SSF56219">
    <property type="entry name" value="DNase I-like"/>
    <property type="match status" value="1"/>
</dbReference>
<evidence type="ECO:0000259" key="1">
    <source>
        <dbReference type="Pfam" id="PF03372"/>
    </source>
</evidence>
<sequence>MRATETARRKTDWRNGTTLGMKTRTRIGTWNVLTLAQAGKLETLGREAVRLKLEILGLSEVRWPDSAEHKMPTGQVLLYSGLRSENAQRANRVRGVGFLLSPNARSALITWKPINERIIVARFRTRVRNLTFVQVYAPTDAADLQEKEEFYSQLSGVVNEIPKGDIRIYAGDFNAKIGSDNTDLERIMGPHGLGEMSENGELFTEFCGNQDMVIGGSLFPHRSVHKVTWVSRDGKTENQIDHICISRKWRRSLLDVRNMRSTDIASDHHLVVGEIRLRVARVVRQEEKVGCRFNVQRLSNPEVARAFVGELQARALEIPDSTVEEEWQFIKDAFAVTGENTLGMLRTQRKEWISDATWDKMEERKQAKAAITRNWFSEVTCFIVNCQLIVVLEHVVGFIGFDGHLRVHPRAYRL</sequence>
<feature type="domain" description="Endonuclease/exonuclease/phosphatase" evidence="1">
    <location>
        <begin position="28"/>
        <end position="268"/>
    </location>
</feature>
<dbReference type="Gene3D" id="3.60.10.10">
    <property type="entry name" value="Endonuclease/exonuclease/phosphatase"/>
    <property type="match status" value="1"/>
</dbReference>
<dbReference type="Proteomes" id="UP001562425">
    <property type="component" value="Unassembled WGS sequence"/>
</dbReference>
<dbReference type="PANTHER" id="PTHR23227:SF67">
    <property type="entry name" value="CRANIOFACIAL DEVELOPMENT PROTEIN 2-LIKE"/>
    <property type="match status" value="1"/>
</dbReference>
<reference evidence="2 3" key="1">
    <citation type="submission" date="2024-05" db="EMBL/GenBank/DDBJ databases">
        <title>Culex pipiens pipiens assembly and annotation.</title>
        <authorList>
            <person name="Alout H."/>
            <person name="Durand T."/>
        </authorList>
    </citation>
    <scope>NUCLEOTIDE SEQUENCE [LARGE SCALE GENOMIC DNA]</scope>
    <source>
        <strain evidence="2">HA-2024</strain>
        <tissue evidence="2">Whole body</tissue>
    </source>
</reference>
<keyword evidence="3" id="KW-1185">Reference proteome</keyword>
<organism evidence="2 3">
    <name type="scientific">Culex pipiens pipiens</name>
    <name type="common">Northern house mosquito</name>
    <dbReference type="NCBI Taxonomy" id="38569"/>
    <lineage>
        <taxon>Eukaryota</taxon>
        <taxon>Metazoa</taxon>
        <taxon>Ecdysozoa</taxon>
        <taxon>Arthropoda</taxon>
        <taxon>Hexapoda</taxon>
        <taxon>Insecta</taxon>
        <taxon>Pterygota</taxon>
        <taxon>Neoptera</taxon>
        <taxon>Endopterygota</taxon>
        <taxon>Diptera</taxon>
        <taxon>Nematocera</taxon>
        <taxon>Culicoidea</taxon>
        <taxon>Culicidae</taxon>
        <taxon>Culicinae</taxon>
        <taxon>Culicini</taxon>
        <taxon>Culex</taxon>
        <taxon>Culex</taxon>
    </lineage>
</organism>
<accession>A0ABD1DHM7</accession>
<evidence type="ECO:0000313" key="2">
    <source>
        <dbReference type="EMBL" id="KAL1398795.1"/>
    </source>
</evidence>
<evidence type="ECO:0000313" key="3">
    <source>
        <dbReference type="Proteomes" id="UP001562425"/>
    </source>
</evidence>
<dbReference type="InterPro" id="IPR027124">
    <property type="entry name" value="Swc5/CFDP1/2"/>
</dbReference>
<protein>
    <recommendedName>
        <fullName evidence="1">Endonuclease/exonuclease/phosphatase domain-containing protein</fullName>
    </recommendedName>
</protein>
<dbReference type="AlphaFoldDB" id="A0ABD1DHM7"/>
<dbReference type="InterPro" id="IPR036691">
    <property type="entry name" value="Endo/exonu/phosph_ase_sf"/>
</dbReference>
<dbReference type="CDD" id="cd09076">
    <property type="entry name" value="L1-EN"/>
    <property type="match status" value="1"/>
</dbReference>
<dbReference type="InterPro" id="IPR005135">
    <property type="entry name" value="Endo/exonuclease/phosphatase"/>
</dbReference>
<dbReference type="PANTHER" id="PTHR23227">
    <property type="entry name" value="BUCENTAUR RELATED"/>
    <property type="match status" value="1"/>
</dbReference>